<comment type="function">
    <text evidence="8">Promotes mitochondrial protein synthesis. May act as a fidelity factor of the translation reaction, by catalyzing a one-codon backward translocation of tRNAs on improperly translocated ribosomes. Binds to mitochondrial ribosomes in a GTP-dependent manner.</text>
</comment>
<keyword evidence="2 8" id="KW-0547">Nucleotide-binding</keyword>
<dbReference type="Gene3D" id="3.30.70.870">
    <property type="entry name" value="Elongation Factor G (Translational Gtpase), domain 3"/>
    <property type="match status" value="1"/>
</dbReference>
<evidence type="ECO:0000313" key="11">
    <source>
        <dbReference type="EMBL" id="EKX74221.1"/>
    </source>
</evidence>
<dbReference type="InterPro" id="IPR035647">
    <property type="entry name" value="EFG_III/V"/>
</dbReference>
<dbReference type="PANTHER" id="PTHR43512">
    <property type="entry name" value="TRANSLATION FACTOR GUF1-RELATED"/>
    <property type="match status" value="1"/>
</dbReference>
<evidence type="ECO:0000256" key="1">
    <source>
        <dbReference type="ARBA" id="ARBA00005454"/>
    </source>
</evidence>
<dbReference type="RefSeq" id="XP_004833673.1">
    <property type="nucleotide sequence ID" value="XM_004833616.1"/>
</dbReference>
<comment type="similarity">
    <text evidence="8">Belongs to the GTP-binding elongation factor family. LepA subfamily.</text>
</comment>
<dbReference type="SUPFAM" id="SSF52540">
    <property type="entry name" value="P-loop containing nucleoside triphosphate hydrolases"/>
    <property type="match status" value="1"/>
</dbReference>
<keyword evidence="6 8" id="KW-0496">Mitochondrion</keyword>
<feature type="signal peptide" evidence="9">
    <location>
        <begin position="1"/>
        <end position="19"/>
    </location>
</feature>
<dbReference type="VEuPathDB" id="PiroplasmaDB:BEWA_042590"/>
<keyword evidence="8" id="KW-0472">Membrane</keyword>
<dbReference type="Gene3D" id="3.30.70.240">
    <property type="match status" value="1"/>
</dbReference>
<dbReference type="GO" id="GO:0003746">
    <property type="term" value="F:translation elongation factor activity"/>
    <property type="evidence" value="ECO:0007669"/>
    <property type="project" value="UniProtKB-KW"/>
</dbReference>
<feature type="binding site" evidence="8">
    <location>
        <begin position="227"/>
        <end position="230"/>
    </location>
    <ligand>
        <name>GTP</name>
        <dbReference type="ChEBI" id="CHEBI:37565"/>
    </ligand>
</feature>
<dbReference type="InterPro" id="IPR013842">
    <property type="entry name" value="LepA_CTD"/>
</dbReference>
<sequence>MVWCNTILLFVAQIPGILSFVPNVSEHVDLSPHFTEIYRKQPTGSRIDFTRRPNSIYQSHGSELTASNQRGITNSHNFGVKSGLDDESTGPEELDGTLIRNFCIIAHVDHGKSTLADRFLEYTKAVPSDSIQEQYLDNMELERERGITIKLQTAMIKYNSSIDGNTYQLNLIDTPGHIDFNHEARRSISACEGAILVVDGTKGIQAQTVTTAKIAIENNLKIIPVINKIDIPHCDIANTTSDLKEIFGFKDDEILKVSAKTGIGIEEILETIVMRIPPPKIHLDKPFRALVFDSHYDVHKGVVCYVRVVDGKLKKLDEITLIGTDIGGKTSSLGILLPEMKETESLQSGQVGWISANIKESSKIQVGDTISLKSAVKRGTVEPINRFEDSKPTVFAGIYPTGSTDYIQLRAALDKLKLNDHSFIYEPCESSIAGQGFKCGFNGLLHLDIIVQRLEREYGAEVVITSPSVPYKCTLVNGSVVVVHDAVHWPEDSRIKFTEEPWTNVTVRVPGDTIGKVMKLLSRLRGEFVEKSEMEGTNTVVLNYRVPLSEIISEFFDKLKSLTNGYGSFDYHDIFYKEIELCKLRILLNGEEAHGLATITPRASAYDTGKLLVETLCKIIPKKLFKIPVQASIGKRVIASGSIPAIKKNVIEKCSGGDPSRKRKLLENQAKGKKVMAQVGNVSVPADAYKEILKALRP</sequence>
<dbReference type="GO" id="GO:0005525">
    <property type="term" value="F:GTP binding"/>
    <property type="evidence" value="ECO:0007669"/>
    <property type="project" value="UniProtKB-UniRule"/>
</dbReference>
<protein>
    <recommendedName>
        <fullName evidence="8">Translation factor GUF1 homolog, mitochondrial</fullName>
        <ecNumber evidence="8">3.6.5.n1</ecNumber>
    </recommendedName>
    <alternativeName>
        <fullName evidence="8">Elongation factor 4 homolog</fullName>
        <shortName evidence="8">EF-4</shortName>
    </alternativeName>
    <alternativeName>
        <fullName evidence="8">GTPase GUF1 homolog</fullName>
    </alternativeName>
    <alternativeName>
        <fullName evidence="8">Ribosomal back-translocase</fullName>
    </alternativeName>
</protein>
<dbReference type="GO" id="GO:0005759">
    <property type="term" value="C:mitochondrial matrix"/>
    <property type="evidence" value="ECO:0007669"/>
    <property type="project" value="UniProtKB-UniRule"/>
</dbReference>
<dbReference type="Pfam" id="PF00009">
    <property type="entry name" value="GTP_EFTU"/>
    <property type="match status" value="1"/>
</dbReference>
<organism evidence="11 12">
    <name type="scientific">Theileria equi strain WA</name>
    <dbReference type="NCBI Taxonomy" id="1537102"/>
    <lineage>
        <taxon>Eukaryota</taxon>
        <taxon>Sar</taxon>
        <taxon>Alveolata</taxon>
        <taxon>Apicomplexa</taxon>
        <taxon>Aconoidasida</taxon>
        <taxon>Piroplasmida</taxon>
        <taxon>Theileriidae</taxon>
        <taxon>Theileria</taxon>
    </lineage>
</organism>
<dbReference type="HAMAP" id="MF_00071">
    <property type="entry name" value="LepA"/>
    <property type="match status" value="1"/>
</dbReference>
<dbReference type="GO" id="GO:0003924">
    <property type="term" value="F:GTPase activity"/>
    <property type="evidence" value="ECO:0007669"/>
    <property type="project" value="UniProtKB-UniRule"/>
</dbReference>
<dbReference type="Pfam" id="PF06421">
    <property type="entry name" value="LepA_C"/>
    <property type="match status" value="1"/>
</dbReference>
<dbReference type="AlphaFoldDB" id="L1LFT9"/>
<keyword evidence="9" id="KW-0732">Signal</keyword>
<dbReference type="InterPro" id="IPR004161">
    <property type="entry name" value="EFTu-like_2"/>
</dbReference>
<dbReference type="InterPro" id="IPR005225">
    <property type="entry name" value="Small_GTP-bd"/>
</dbReference>
<feature type="domain" description="Tr-type G" evidence="10">
    <location>
        <begin position="97"/>
        <end position="280"/>
    </location>
</feature>
<keyword evidence="11" id="KW-0808">Transferase</keyword>
<dbReference type="Gene3D" id="3.30.70.2570">
    <property type="entry name" value="Elongation factor 4, C-terminal domain"/>
    <property type="match status" value="1"/>
</dbReference>
<keyword evidence="3 8" id="KW-0999">Mitochondrion inner membrane</keyword>
<dbReference type="Gene3D" id="3.40.50.300">
    <property type="entry name" value="P-loop containing nucleotide triphosphate hydrolases"/>
    <property type="match status" value="1"/>
</dbReference>
<dbReference type="GeneID" id="15807669"/>
<dbReference type="InterPro" id="IPR006297">
    <property type="entry name" value="EF-4"/>
</dbReference>
<dbReference type="PROSITE" id="PS51722">
    <property type="entry name" value="G_TR_2"/>
    <property type="match status" value="1"/>
</dbReference>
<name>L1LFT9_THEEQ</name>
<dbReference type="Pfam" id="PF00679">
    <property type="entry name" value="EFG_C"/>
    <property type="match status" value="1"/>
</dbReference>
<evidence type="ECO:0000313" key="12">
    <source>
        <dbReference type="Proteomes" id="UP000031512"/>
    </source>
</evidence>
<keyword evidence="12" id="KW-1185">Reference proteome</keyword>
<evidence type="ECO:0000256" key="8">
    <source>
        <dbReference type="HAMAP-Rule" id="MF_03137"/>
    </source>
</evidence>
<keyword evidence="5 8" id="KW-0648">Protein biosynthesis</keyword>
<evidence type="ECO:0000259" key="10">
    <source>
        <dbReference type="PROSITE" id="PS51722"/>
    </source>
</evidence>
<dbReference type="FunFam" id="2.40.30.10:FF:000015">
    <property type="entry name" value="Translation factor GUF1, mitochondrial"/>
    <property type="match status" value="1"/>
</dbReference>
<reference evidence="11 12" key="1">
    <citation type="journal article" date="2012" name="BMC Genomics">
        <title>Comparative genomic analysis and phylogenetic position of Theileria equi.</title>
        <authorList>
            <person name="Kappmeyer L.S."/>
            <person name="Thiagarajan M."/>
            <person name="Herndon D.R."/>
            <person name="Ramsay J.D."/>
            <person name="Caler E."/>
            <person name="Djikeng A."/>
            <person name="Gillespie J.J."/>
            <person name="Lau A.O."/>
            <person name="Roalson E.H."/>
            <person name="Silva J.C."/>
            <person name="Silva M.G."/>
            <person name="Suarez C.E."/>
            <person name="Ueti M.W."/>
            <person name="Nene V.M."/>
            <person name="Mealey R.H."/>
            <person name="Knowles D.P."/>
            <person name="Brayton K.A."/>
        </authorList>
    </citation>
    <scope>NUCLEOTIDE SEQUENCE [LARGE SCALE GENOMIC DNA]</scope>
    <source>
        <strain evidence="11 12">WA</strain>
    </source>
</reference>
<keyword evidence="11" id="KW-0251">Elongation factor</keyword>
<dbReference type="CDD" id="cd03709">
    <property type="entry name" value="lepA_C"/>
    <property type="match status" value="1"/>
</dbReference>
<dbReference type="GO" id="GO:0005743">
    <property type="term" value="C:mitochondrial inner membrane"/>
    <property type="evidence" value="ECO:0007669"/>
    <property type="project" value="UniProtKB-SubCell"/>
</dbReference>
<dbReference type="NCBIfam" id="TIGR01393">
    <property type="entry name" value="lepA"/>
    <property type="match status" value="1"/>
</dbReference>
<evidence type="ECO:0000256" key="2">
    <source>
        <dbReference type="ARBA" id="ARBA00022741"/>
    </source>
</evidence>
<dbReference type="STRING" id="1537102.L1LFT9"/>
<evidence type="ECO:0000256" key="7">
    <source>
        <dbReference type="ARBA" id="ARBA00023134"/>
    </source>
</evidence>
<evidence type="ECO:0000256" key="9">
    <source>
        <dbReference type="SAM" id="SignalP"/>
    </source>
</evidence>
<dbReference type="CDD" id="cd03699">
    <property type="entry name" value="EF4_II"/>
    <property type="match status" value="1"/>
</dbReference>
<feature type="binding site" evidence="8">
    <location>
        <begin position="173"/>
        <end position="177"/>
    </location>
    <ligand>
        <name>GTP</name>
        <dbReference type="ChEBI" id="CHEBI:37565"/>
    </ligand>
</feature>
<dbReference type="EMBL" id="ACOU01000002">
    <property type="protein sequence ID" value="EKX74221.1"/>
    <property type="molecule type" value="Genomic_DNA"/>
</dbReference>
<evidence type="ECO:0000256" key="4">
    <source>
        <dbReference type="ARBA" id="ARBA00022801"/>
    </source>
</evidence>
<dbReference type="Proteomes" id="UP000031512">
    <property type="component" value="Unassembled WGS sequence"/>
</dbReference>
<comment type="similarity">
    <text evidence="1">Belongs to the TRAFAC class translation factor GTPase superfamily. Classic translation factor GTPase family. LepA subfamily.</text>
</comment>
<dbReference type="FunFam" id="3.40.50.300:FF:000078">
    <property type="entry name" value="Elongation factor 4"/>
    <property type="match status" value="1"/>
</dbReference>
<dbReference type="EC" id="3.6.5.n1" evidence="8"/>
<dbReference type="PANTHER" id="PTHR43512:SF4">
    <property type="entry name" value="TRANSLATION FACTOR GUF1 HOMOLOG, CHLOROPLASTIC"/>
    <property type="match status" value="1"/>
</dbReference>
<dbReference type="SUPFAM" id="SSF54980">
    <property type="entry name" value="EF-G C-terminal domain-like"/>
    <property type="match status" value="2"/>
</dbReference>
<dbReference type="CDD" id="cd16260">
    <property type="entry name" value="EF4_III"/>
    <property type="match status" value="1"/>
</dbReference>
<accession>L1LFT9</accession>
<dbReference type="InterPro" id="IPR000640">
    <property type="entry name" value="EFG_V-like"/>
</dbReference>
<gene>
    <name evidence="11" type="ORF">BEWA_042590</name>
</gene>
<keyword evidence="7 8" id="KW-0342">GTP-binding</keyword>
<dbReference type="GO" id="GO:0043022">
    <property type="term" value="F:ribosome binding"/>
    <property type="evidence" value="ECO:0007669"/>
    <property type="project" value="UniProtKB-UniRule"/>
</dbReference>
<dbReference type="PRINTS" id="PR00315">
    <property type="entry name" value="ELONGATNFCT"/>
</dbReference>
<feature type="chain" id="PRO_5003953328" description="Translation factor GUF1 homolog, mitochondrial" evidence="9">
    <location>
        <begin position="20"/>
        <end position="698"/>
    </location>
</feature>
<dbReference type="KEGG" id="beq:BEWA_042590"/>
<dbReference type="GO" id="GO:0016779">
    <property type="term" value="F:nucleotidyltransferase activity"/>
    <property type="evidence" value="ECO:0007669"/>
    <property type="project" value="UniProtKB-KW"/>
</dbReference>
<evidence type="ECO:0000256" key="5">
    <source>
        <dbReference type="ARBA" id="ARBA00022917"/>
    </source>
</evidence>
<dbReference type="CDD" id="cd01890">
    <property type="entry name" value="LepA"/>
    <property type="match status" value="1"/>
</dbReference>
<proteinExistence type="inferred from homology"/>
<dbReference type="InterPro" id="IPR038363">
    <property type="entry name" value="LepA_C_sf"/>
</dbReference>
<feature type="binding site" evidence="8">
    <location>
        <begin position="106"/>
        <end position="113"/>
    </location>
    <ligand>
        <name>GTP</name>
        <dbReference type="ChEBI" id="CHEBI:37565"/>
    </ligand>
</feature>
<dbReference type="SMART" id="SM00838">
    <property type="entry name" value="EFG_C"/>
    <property type="match status" value="1"/>
</dbReference>
<keyword evidence="11" id="KW-0548">Nucleotidyltransferase</keyword>
<evidence type="ECO:0000256" key="6">
    <source>
        <dbReference type="ARBA" id="ARBA00023128"/>
    </source>
</evidence>
<dbReference type="GO" id="GO:0045727">
    <property type="term" value="P:positive regulation of translation"/>
    <property type="evidence" value="ECO:0007669"/>
    <property type="project" value="UniProtKB-UniRule"/>
</dbReference>
<dbReference type="InterPro" id="IPR035654">
    <property type="entry name" value="LepA_IV"/>
</dbReference>
<comment type="caution">
    <text evidence="11">The sequence shown here is derived from an EMBL/GenBank/DDBJ whole genome shotgun (WGS) entry which is preliminary data.</text>
</comment>
<dbReference type="PROSITE" id="PS00301">
    <property type="entry name" value="G_TR_1"/>
    <property type="match status" value="1"/>
</dbReference>
<keyword evidence="4 8" id="KW-0378">Hydrolase</keyword>
<evidence type="ECO:0000256" key="3">
    <source>
        <dbReference type="ARBA" id="ARBA00022792"/>
    </source>
</evidence>
<dbReference type="OrthoDB" id="1074at2759"/>
<dbReference type="NCBIfam" id="TIGR00231">
    <property type="entry name" value="small_GTP"/>
    <property type="match status" value="1"/>
</dbReference>
<dbReference type="Gene3D" id="2.40.30.10">
    <property type="entry name" value="Translation factors"/>
    <property type="match status" value="1"/>
</dbReference>
<dbReference type="Pfam" id="PF03144">
    <property type="entry name" value="GTP_EFTU_D2"/>
    <property type="match status" value="1"/>
</dbReference>
<dbReference type="InterPro" id="IPR000795">
    <property type="entry name" value="T_Tr_GTP-bd_dom"/>
</dbReference>
<comment type="catalytic activity">
    <reaction evidence="8">
        <text>GTP + H2O = GDP + phosphate + H(+)</text>
        <dbReference type="Rhea" id="RHEA:19669"/>
        <dbReference type="ChEBI" id="CHEBI:15377"/>
        <dbReference type="ChEBI" id="CHEBI:15378"/>
        <dbReference type="ChEBI" id="CHEBI:37565"/>
        <dbReference type="ChEBI" id="CHEBI:43474"/>
        <dbReference type="ChEBI" id="CHEBI:58189"/>
        <dbReference type="EC" id="3.6.5.n1"/>
    </reaction>
</comment>
<dbReference type="eggNOG" id="KOG0462">
    <property type="taxonomic scope" value="Eukaryota"/>
</dbReference>
<comment type="subcellular location">
    <subcellularLocation>
        <location evidence="8">Mitochondrion inner membrane</location>
        <topology evidence="8">Peripheral membrane protein</topology>
        <orientation evidence="8">Matrix side</orientation>
    </subcellularLocation>
</comment>
<dbReference type="InterPro" id="IPR027417">
    <property type="entry name" value="P-loop_NTPase"/>
</dbReference>
<dbReference type="InterPro" id="IPR031157">
    <property type="entry name" value="G_TR_CS"/>
</dbReference>